<gene>
    <name evidence="2" type="ORF">APZ42_002682</name>
</gene>
<name>A0A164I402_9CRUS</name>
<dbReference type="EMBL" id="LRGB01008302">
    <property type="protein sequence ID" value="KZS00855.1"/>
    <property type="molecule type" value="Genomic_DNA"/>
</dbReference>
<evidence type="ECO:0000313" key="2">
    <source>
        <dbReference type="EMBL" id="KZS00855.1"/>
    </source>
</evidence>
<dbReference type="OrthoDB" id="267079at2759"/>
<dbReference type="Proteomes" id="UP000076858">
    <property type="component" value="Unassembled WGS sequence"/>
</dbReference>
<accession>A0A164I402</accession>
<evidence type="ECO:0000313" key="3">
    <source>
        <dbReference type="Proteomes" id="UP000076858"/>
    </source>
</evidence>
<dbReference type="AlphaFoldDB" id="A0A164I402"/>
<reference evidence="2 3" key="1">
    <citation type="submission" date="2016-03" db="EMBL/GenBank/DDBJ databases">
        <title>EvidentialGene: Evidence-directed Construction of Genes on Genomes.</title>
        <authorList>
            <person name="Gilbert D.G."/>
            <person name="Choi J.-H."/>
            <person name="Mockaitis K."/>
            <person name="Colbourne J."/>
            <person name="Pfrender M."/>
        </authorList>
    </citation>
    <scope>NUCLEOTIDE SEQUENCE [LARGE SCALE GENOMIC DNA]</scope>
    <source>
        <strain evidence="2 3">Xinb3</strain>
        <tissue evidence="2">Complete organism</tissue>
    </source>
</reference>
<keyword evidence="2" id="KW-0547">Nucleotide-binding</keyword>
<dbReference type="GO" id="GO:0004386">
    <property type="term" value="F:helicase activity"/>
    <property type="evidence" value="ECO:0007669"/>
    <property type="project" value="UniProtKB-KW"/>
</dbReference>
<proteinExistence type="predicted"/>
<keyword evidence="1" id="KW-0175">Coiled coil</keyword>
<feature type="coiled-coil region" evidence="1">
    <location>
        <begin position="99"/>
        <end position="126"/>
    </location>
</feature>
<protein>
    <submittedName>
        <fullName evidence="2">Putative ATP-dependent RNA Helicase DDX11</fullName>
    </submittedName>
</protein>
<keyword evidence="2" id="KW-0067">ATP-binding</keyword>
<comment type="caution">
    <text evidence="2">The sequence shown here is derived from an EMBL/GenBank/DDBJ whole genome shotgun (WGS) entry which is preliminary data.</text>
</comment>
<keyword evidence="3" id="KW-1185">Reference proteome</keyword>
<sequence length="187" mass="21564">MNISGVFSFRPSCNSDTENLHVLNKESWGKSLSLICGTLSWLTDHDQHKKLQLEQKLNILKKADELEVTSKPSANELGEPRWFTLATKNVRNSHEQRRIMSELNKILQQEERIKKLKQRVQNISSNALNNSESELHVFAANTKKYQTSELVTLEDDDMLIKDDSDEELPVEEPCEEMVKHDAVLYLN</sequence>
<dbReference type="STRING" id="35525.A0A164I402"/>
<evidence type="ECO:0000256" key="1">
    <source>
        <dbReference type="SAM" id="Coils"/>
    </source>
</evidence>
<keyword evidence="2" id="KW-0378">Hydrolase</keyword>
<organism evidence="2 3">
    <name type="scientific">Daphnia magna</name>
    <dbReference type="NCBI Taxonomy" id="35525"/>
    <lineage>
        <taxon>Eukaryota</taxon>
        <taxon>Metazoa</taxon>
        <taxon>Ecdysozoa</taxon>
        <taxon>Arthropoda</taxon>
        <taxon>Crustacea</taxon>
        <taxon>Branchiopoda</taxon>
        <taxon>Diplostraca</taxon>
        <taxon>Cladocera</taxon>
        <taxon>Anomopoda</taxon>
        <taxon>Daphniidae</taxon>
        <taxon>Daphnia</taxon>
    </lineage>
</organism>
<keyword evidence="2" id="KW-0347">Helicase</keyword>